<feature type="compositionally biased region" description="Polar residues" evidence="1">
    <location>
        <begin position="132"/>
        <end position="143"/>
    </location>
</feature>
<feature type="compositionally biased region" description="Basic and acidic residues" evidence="1">
    <location>
        <begin position="176"/>
        <end position="201"/>
    </location>
</feature>
<evidence type="ECO:0000313" key="3">
    <source>
        <dbReference type="EMBL" id="CAF9918735.1"/>
    </source>
</evidence>
<evidence type="ECO:0000313" key="4">
    <source>
        <dbReference type="Proteomes" id="UP000664534"/>
    </source>
</evidence>
<reference evidence="3" key="1">
    <citation type="submission" date="2021-03" db="EMBL/GenBank/DDBJ databases">
        <authorList>
            <person name="Tagirdzhanova G."/>
        </authorList>
    </citation>
    <scope>NUCLEOTIDE SEQUENCE</scope>
</reference>
<name>A0A8H3F7Y0_9LECA</name>
<dbReference type="PANTHER" id="PTHR46411">
    <property type="entry name" value="FAMILY ATPASE, PUTATIVE-RELATED"/>
    <property type="match status" value="1"/>
</dbReference>
<sequence>MAAHDVCPGVPPPLQAEQVLPQTHGSDTPEESSIQIPHKNAGSHTNSTNSDTKVDHVAQGNASESVAENENEKPQGEVKDHATSIQKLEDRVSGLEQRLRQAGLLEEPKNQSDSQASPNAKSGLNGPERNENSPLATSTNLPSSHDEVGEKGNSGQVNGSLKDAKGLEDPAQVLGDRIDSLEKRLEQAGHLKDKPAPDKPRLPAIPRLHYVDWSDFKNKLAGEERSHAVEVLIGGAKYYHQRSEEERKSKQRSKDHANDRDQPGTEDPKSTELPERIRINSKPILLIMKEIDPMNWTEDPTVILRPYKPLIYHEVRIREVFQKLESRWGNAEMEASASQAVETAVTKAAGDGITPALSDEPTDSSLTENDPPSKMGPPSNHNIDFDAVIVKKHKETVTQRERTPSPPAAKTSPASLHNLNDTIEKKGALLEAESPSPQAIPEVVSDSTRNEETEDTTDSVEALSDLRCLIKFIDVELKPVADSYRGKTRQRVFFSDLWHLFKPGDFLYRPLGNTEAAEEYIYIDGKSYLQKPNDRFQEVMRIACTAGGRPLLEPNTPNYSGTEHKTRGNAFLVAAYWVDFSDTRFVPRGYVNYMIPFSGERDITSLEFYPLRYSPKADEQISRWKARGEAFREYTTFKYRYYTGKSLTCTPDGYHPREHEYPKHTENVDSQVVVDFGEAFVARPRWRVTGCNLTLHAGNDAPGELAEAYPTSYWKDSSRKKLDKELDDEIYHDFHIDLKLMQEYIEGDPLLKEHPQTSRAGSGDFGADHLVLLPNRVFAFVMKDRKWGK</sequence>
<dbReference type="Proteomes" id="UP000664534">
    <property type="component" value="Unassembled WGS sequence"/>
</dbReference>
<dbReference type="InterPro" id="IPR054289">
    <property type="entry name" value="DUF7025"/>
</dbReference>
<feature type="compositionally biased region" description="Basic and acidic residues" evidence="1">
    <location>
        <begin position="241"/>
        <end position="276"/>
    </location>
</feature>
<feature type="region of interest" description="Disordered" evidence="1">
    <location>
        <begin position="351"/>
        <end position="383"/>
    </location>
</feature>
<evidence type="ECO:0000256" key="1">
    <source>
        <dbReference type="SAM" id="MobiDB-lite"/>
    </source>
</evidence>
<protein>
    <recommendedName>
        <fullName evidence="2">DUF7025 domain-containing protein</fullName>
    </recommendedName>
</protein>
<dbReference type="EMBL" id="CAJPDT010000021">
    <property type="protein sequence ID" value="CAF9918735.1"/>
    <property type="molecule type" value="Genomic_DNA"/>
</dbReference>
<keyword evidence="4" id="KW-1185">Reference proteome</keyword>
<dbReference type="Pfam" id="PF22942">
    <property type="entry name" value="DUF7025"/>
    <property type="match status" value="1"/>
</dbReference>
<dbReference type="AlphaFoldDB" id="A0A8H3F7Y0"/>
<feature type="compositionally biased region" description="Polar residues" evidence="1">
    <location>
        <begin position="111"/>
        <end position="122"/>
    </location>
</feature>
<proteinExistence type="predicted"/>
<feature type="compositionally biased region" description="Basic and acidic residues" evidence="1">
    <location>
        <begin position="70"/>
        <end position="99"/>
    </location>
</feature>
<feature type="compositionally biased region" description="Polar residues" evidence="1">
    <location>
        <begin position="42"/>
        <end position="51"/>
    </location>
</feature>
<dbReference type="PANTHER" id="PTHR46411:SF3">
    <property type="entry name" value="AAA+ ATPASE DOMAIN-CONTAINING PROTEIN"/>
    <property type="match status" value="1"/>
</dbReference>
<dbReference type="OrthoDB" id="10042665at2759"/>
<comment type="caution">
    <text evidence="3">The sequence shown here is derived from an EMBL/GenBank/DDBJ whole genome shotgun (WGS) entry which is preliminary data.</text>
</comment>
<evidence type="ECO:0000259" key="2">
    <source>
        <dbReference type="Pfam" id="PF22942"/>
    </source>
</evidence>
<feature type="compositionally biased region" description="Polar residues" evidence="1">
    <location>
        <begin position="20"/>
        <end position="35"/>
    </location>
</feature>
<gene>
    <name evidence="3" type="ORF">IMSHALPRED_004394</name>
</gene>
<feature type="domain" description="DUF7025" evidence="2">
    <location>
        <begin position="486"/>
        <end position="615"/>
    </location>
</feature>
<accession>A0A8H3F7Y0</accession>
<feature type="region of interest" description="Disordered" evidence="1">
    <location>
        <begin position="395"/>
        <end position="459"/>
    </location>
</feature>
<organism evidence="3 4">
    <name type="scientific">Imshaugia aleurites</name>
    <dbReference type="NCBI Taxonomy" id="172621"/>
    <lineage>
        <taxon>Eukaryota</taxon>
        <taxon>Fungi</taxon>
        <taxon>Dikarya</taxon>
        <taxon>Ascomycota</taxon>
        <taxon>Pezizomycotina</taxon>
        <taxon>Lecanoromycetes</taxon>
        <taxon>OSLEUM clade</taxon>
        <taxon>Lecanoromycetidae</taxon>
        <taxon>Lecanorales</taxon>
        <taxon>Lecanorineae</taxon>
        <taxon>Parmeliaceae</taxon>
        <taxon>Imshaugia</taxon>
    </lineage>
</organism>
<feature type="region of interest" description="Disordered" evidence="1">
    <location>
        <begin position="1"/>
        <end position="204"/>
    </location>
</feature>
<feature type="region of interest" description="Disordered" evidence="1">
    <location>
        <begin position="240"/>
        <end position="276"/>
    </location>
</feature>